<dbReference type="AlphaFoldDB" id="A0A2N6KAJ0"/>
<proteinExistence type="predicted"/>
<evidence type="ECO:0000259" key="3">
    <source>
        <dbReference type="PROSITE" id="PS50076"/>
    </source>
</evidence>
<name>A0A2N6KAJ0_9CYAN</name>
<evidence type="ECO:0000313" key="5">
    <source>
        <dbReference type="Proteomes" id="UP000235025"/>
    </source>
</evidence>
<dbReference type="InterPro" id="IPR057137">
    <property type="entry name" value="CDP1-like_a_solenoid_2"/>
</dbReference>
<protein>
    <submittedName>
        <fullName evidence="4">Molecular chaperone DnaJ</fullName>
    </submittedName>
</protein>
<organism evidence="4 5">
    <name type="scientific">Fischerella thermalis CCMEE 5268</name>
    <dbReference type="NCBI Taxonomy" id="2019662"/>
    <lineage>
        <taxon>Bacteria</taxon>
        <taxon>Bacillati</taxon>
        <taxon>Cyanobacteriota</taxon>
        <taxon>Cyanophyceae</taxon>
        <taxon>Nostocales</taxon>
        <taxon>Hapalosiphonaceae</taxon>
        <taxon>Fischerella</taxon>
    </lineage>
</organism>
<keyword evidence="2" id="KW-1133">Transmembrane helix</keyword>
<dbReference type="Pfam" id="PF13355">
    <property type="entry name" value="ARC6-like_IMS"/>
    <property type="match status" value="1"/>
</dbReference>
<dbReference type="PROSITE" id="PS50076">
    <property type="entry name" value="DNAJ_2"/>
    <property type="match status" value="1"/>
</dbReference>
<feature type="transmembrane region" description="Helical" evidence="2">
    <location>
        <begin position="567"/>
        <end position="585"/>
    </location>
</feature>
<dbReference type="InterPro" id="IPR058032">
    <property type="entry name" value="CDP1-like_a_solenoid_1"/>
</dbReference>
<evidence type="ECO:0000313" key="4">
    <source>
        <dbReference type="EMBL" id="PLZ95333.1"/>
    </source>
</evidence>
<dbReference type="Gene3D" id="1.10.287.110">
    <property type="entry name" value="DnaJ domain"/>
    <property type="match status" value="1"/>
</dbReference>
<evidence type="ECO:0000256" key="2">
    <source>
        <dbReference type="SAM" id="Phobius"/>
    </source>
</evidence>
<dbReference type="CDD" id="cd06257">
    <property type="entry name" value="DnaJ"/>
    <property type="match status" value="1"/>
</dbReference>
<dbReference type="Pfam" id="PF23468">
    <property type="entry name" value="ARC6"/>
    <property type="match status" value="1"/>
</dbReference>
<dbReference type="PANTHER" id="PTHR33925:SF1">
    <property type="entry name" value="PROTEIN ACCUMULATION AND REPLICATION OF CHLOROPLASTS 6, CHLOROPLASTIC"/>
    <property type="match status" value="1"/>
</dbReference>
<evidence type="ECO:0000256" key="1">
    <source>
        <dbReference type="SAM" id="MobiDB-lite"/>
    </source>
</evidence>
<feature type="domain" description="J" evidence="3">
    <location>
        <begin position="6"/>
        <end position="70"/>
    </location>
</feature>
<reference evidence="4 5" key="1">
    <citation type="submission" date="2017-07" db="EMBL/GenBank/DDBJ databases">
        <title>Genomes of Fischerella (Mastigocladus) sp. strains.</title>
        <authorList>
            <person name="Miller S.R."/>
        </authorList>
    </citation>
    <scope>NUCLEOTIDE SEQUENCE [LARGE SCALE GENOMIC DNA]</scope>
    <source>
        <strain evidence="4 5">CCMEE 5268</strain>
    </source>
</reference>
<dbReference type="InterPro" id="IPR001623">
    <property type="entry name" value="DnaJ_domain"/>
</dbReference>
<keyword evidence="2" id="KW-0812">Transmembrane</keyword>
<gene>
    <name evidence="4" type="ORF">CEN50_22730</name>
</gene>
<dbReference type="RefSeq" id="WP_102174882.1">
    <property type="nucleotide sequence ID" value="NZ_NMQA01000319.1"/>
</dbReference>
<dbReference type="InterPro" id="IPR036869">
    <property type="entry name" value="J_dom_sf"/>
</dbReference>
<dbReference type="Proteomes" id="UP000235025">
    <property type="component" value="Unassembled WGS sequence"/>
</dbReference>
<keyword evidence="2" id="KW-0472">Membrane</keyword>
<feature type="region of interest" description="Disordered" evidence="1">
    <location>
        <begin position="509"/>
        <end position="557"/>
    </location>
</feature>
<dbReference type="EMBL" id="NMQA01000319">
    <property type="protein sequence ID" value="PLZ95333.1"/>
    <property type="molecule type" value="Genomic_DNA"/>
</dbReference>
<accession>A0A2N6KAJ0</accession>
<comment type="caution">
    <text evidence="4">The sequence shown here is derived from an EMBL/GenBank/DDBJ whole genome shotgun (WGS) entry which is preliminary data.</text>
</comment>
<feature type="compositionally biased region" description="Low complexity" evidence="1">
    <location>
        <begin position="471"/>
        <end position="485"/>
    </location>
</feature>
<dbReference type="InterPro" id="IPR044685">
    <property type="entry name" value="CPD1-like"/>
</dbReference>
<dbReference type="Pfam" id="PF00226">
    <property type="entry name" value="DnaJ"/>
    <property type="match status" value="1"/>
</dbReference>
<dbReference type="InterPro" id="IPR025344">
    <property type="entry name" value="CDP1-like_IMS"/>
</dbReference>
<feature type="compositionally biased region" description="Polar residues" evidence="1">
    <location>
        <begin position="427"/>
        <end position="460"/>
    </location>
</feature>
<dbReference type="Pfam" id="PF25515">
    <property type="entry name" value="Arm_PDR"/>
    <property type="match status" value="1"/>
</dbReference>
<dbReference type="SUPFAM" id="SSF46565">
    <property type="entry name" value="Chaperone J-domain"/>
    <property type="match status" value="1"/>
</dbReference>
<feature type="region of interest" description="Disordered" evidence="1">
    <location>
        <begin position="427"/>
        <end position="493"/>
    </location>
</feature>
<sequence length="761" mass="85620">MRIPLDYYRILGLPLAASEEQLRQAYSDRRQQLPRREYSQVAINSRKQLIEEAYVVLSDPKERRAYDQLYLAHAYGSERENNPTVAVENRAADNDSIESQGLSIEINPDELAGALLILQELGEYELVLRLGHPYLTNNNSTGVQAGKTSETSDFSDIDPQRADVVLTVALACLELGREEWQQGHYENAAASLETGDQLLAHFGLFPNVQAEIQADLYRLRPYRILELLALPLEKTAERKQGLQLLQDILGDRGGIDGTGNDYSGLNIDDFLRFIQQLRNHLTVAEQHQLFEAESKRPSAVAIYLAVYALIARGFSQRQPALIQQAKQMLIRLGKRQDVHLEQSLCALMLGQTEEATRALELSQEYEALAFIREHSQNSPDLLPGLCLYGEHWLQNDVFPNFRDLAKQQASLKDYFADRRVQTYLEQLPTQPETNYEGSTTNQPSHSPTQINPKSYRSNPNVVYGQFPNIRTHSSLSSPTSPTHSPNEGTGLEMSVTPVSGVERVSRSNNYYMNGSARGGVPSQAQTPRRRKSNPSAYSRAHNREQQPPAAARRRRSAFRGGNAKMRLLWLVGTTLASLFVLWLAISTTVKFVHNALRPAPILQDPQLSIQINEPPLTIPERNSKPQFPTGNLTEATAEEVIQTWLATKSAALGPNHEIDSLENILTGSALTQWQLIARQDKADNRYRKYEHSIKIESLEIAPTDQEHAAVQASVTEATSFYENGLLNQQKSSKETVRVRYNLVRKPDGWRIREISVLNKVS</sequence>
<dbReference type="PANTHER" id="PTHR33925">
    <property type="entry name" value="PLASTID DIVISION PROTEIN CDP1, CHLOROPLASTIC-RELATED"/>
    <property type="match status" value="1"/>
</dbReference>